<organism evidence="1">
    <name type="scientific">Anopheles sinensis</name>
    <name type="common">Mosquito</name>
    <dbReference type="NCBI Taxonomy" id="74873"/>
    <lineage>
        <taxon>Eukaryota</taxon>
        <taxon>Metazoa</taxon>
        <taxon>Ecdysozoa</taxon>
        <taxon>Arthropoda</taxon>
        <taxon>Hexapoda</taxon>
        <taxon>Insecta</taxon>
        <taxon>Pterygota</taxon>
        <taxon>Neoptera</taxon>
        <taxon>Endopterygota</taxon>
        <taxon>Diptera</taxon>
        <taxon>Nematocera</taxon>
        <taxon>Culicoidea</taxon>
        <taxon>Culicidae</taxon>
        <taxon>Anophelinae</taxon>
        <taxon>Anopheles</taxon>
    </lineage>
</organism>
<evidence type="ECO:0000313" key="3">
    <source>
        <dbReference type="Proteomes" id="UP000030765"/>
    </source>
</evidence>
<dbReference type="EnsemblMetazoa" id="ASIC022268-RA">
    <property type="protein sequence ID" value="ASIC022268-PA"/>
    <property type="gene ID" value="ASIC022268"/>
</dbReference>
<evidence type="ECO:0000313" key="1">
    <source>
        <dbReference type="EMBL" id="KFB54013.1"/>
    </source>
</evidence>
<dbReference type="VEuPathDB" id="VectorBase:ASIC022268"/>
<dbReference type="Proteomes" id="UP000030765">
    <property type="component" value="Unassembled WGS sequence"/>
</dbReference>
<dbReference type="EMBL" id="ATLV01027167">
    <property type="status" value="NOT_ANNOTATED_CDS"/>
    <property type="molecule type" value="Genomic_DNA"/>
</dbReference>
<gene>
    <name evidence="1" type="ORF">ZHAS_00022268</name>
</gene>
<keyword evidence="3" id="KW-1185">Reference proteome</keyword>
<evidence type="ECO:0000313" key="2">
    <source>
        <dbReference type="EnsemblMetazoa" id="ASIC022268-PA"/>
    </source>
</evidence>
<protein>
    <submittedName>
        <fullName evidence="1 2">Uncharacterized protein</fullName>
    </submittedName>
</protein>
<reference evidence="1 3" key="1">
    <citation type="journal article" date="2014" name="BMC Genomics">
        <title>Genome sequence of Anopheles sinensis provides insight into genetics basis of mosquito competence for malaria parasites.</title>
        <authorList>
            <person name="Zhou D."/>
            <person name="Zhang D."/>
            <person name="Ding G."/>
            <person name="Shi L."/>
            <person name="Hou Q."/>
            <person name="Ye Y."/>
            <person name="Xu Y."/>
            <person name="Zhou H."/>
            <person name="Xiong C."/>
            <person name="Li S."/>
            <person name="Yu J."/>
            <person name="Hong S."/>
            <person name="Yu X."/>
            <person name="Zou P."/>
            <person name="Chen C."/>
            <person name="Chang X."/>
            <person name="Wang W."/>
            <person name="Lv Y."/>
            <person name="Sun Y."/>
            <person name="Ma L."/>
            <person name="Shen B."/>
            <person name="Zhu C."/>
        </authorList>
    </citation>
    <scope>NUCLEOTIDE SEQUENCE [LARGE SCALE GENOMIC DNA]</scope>
</reference>
<reference evidence="2" key="2">
    <citation type="submission" date="2020-05" db="UniProtKB">
        <authorList>
            <consortium name="EnsemblMetazoa"/>
        </authorList>
    </citation>
    <scope>IDENTIFICATION</scope>
</reference>
<proteinExistence type="predicted"/>
<accession>A0A084WUW9</accession>
<dbReference type="AlphaFoldDB" id="A0A084WUW9"/>
<name>A0A084WUW9_ANOSI</name>
<sequence>MSGVLRVGATIGRHWERFIGRVMRFNGVKSWKEGLLSTSSHHGTAWGDGNGWIDANDRSIRHRYRASNGEMEV</sequence>
<dbReference type="EMBL" id="KE525423">
    <property type="protein sequence ID" value="KFB54013.1"/>
    <property type="molecule type" value="Genomic_DNA"/>
</dbReference>